<organism evidence="9 10">
    <name type="scientific">Tribolium castaneum</name>
    <name type="common">Red flour beetle</name>
    <dbReference type="NCBI Taxonomy" id="7070"/>
    <lineage>
        <taxon>Eukaryota</taxon>
        <taxon>Metazoa</taxon>
        <taxon>Ecdysozoa</taxon>
        <taxon>Arthropoda</taxon>
        <taxon>Hexapoda</taxon>
        <taxon>Insecta</taxon>
        <taxon>Pterygota</taxon>
        <taxon>Neoptera</taxon>
        <taxon>Endopterygota</taxon>
        <taxon>Coleoptera</taxon>
        <taxon>Polyphaga</taxon>
        <taxon>Cucujiformia</taxon>
        <taxon>Tenebrionidae</taxon>
        <taxon>Tenebrionidae incertae sedis</taxon>
        <taxon>Tribolium</taxon>
    </lineage>
</organism>
<name>D6WE71_TRICA</name>
<dbReference type="Pfam" id="PF13359">
    <property type="entry name" value="DDE_Tnp_4"/>
    <property type="match status" value="1"/>
</dbReference>
<reference evidence="9 10" key="2">
    <citation type="journal article" date="2010" name="Nucleic Acids Res.">
        <title>BeetleBase in 2010: revisions to provide comprehensive genomic information for Tribolium castaneum.</title>
        <authorList>
            <person name="Kim H.S."/>
            <person name="Murphy T."/>
            <person name="Xia J."/>
            <person name="Caragea D."/>
            <person name="Park Y."/>
            <person name="Beeman R.W."/>
            <person name="Lorenzen M.D."/>
            <person name="Butcher S."/>
            <person name="Manak J.R."/>
            <person name="Brown S.J."/>
        </authorList>
    </citation>
    <scope>GENOME REANNOTATION</scope>
    <source>
        <strain evidence="9 10">Georgia GA2</strain>
    </source>
</reference>
<evidence type="ECO:0000256" key="5">
    <source>
        <dbReference type="ARBA" id="ARBA00022723"/>
    </source>
</evidence>
<evidence type="ECO:0000256" key="6">
    <source>
        <dbReference type="ARBA" id="ARBA00022801"/>
    </source>
</evidence>
<dbReference type="EMBL" id="KQ971324">
    <property type="protein sequence ID" value="EFA01169.1"/>
    <property type="molecule type" value="Genomic_DNA"/>
</dbReference>
<evidence type="ECO:0000256" key="4">
    <source>
        <dbReference type="ARBA" id="ARBA00022722"/>
    </source>
</evidence>
<dbReference type="OMA" id="WLIFESS"/>
<evidence type="ECO:0000313" key="9">
    <source>
        <dbReference type="EMBL" id="EFA01169.1"/>
    </source>
</evidence>
<dbReference type="InParanoid" id="D6WE71"/>
<dbReference type="GO" id="GO:0016787">
    <property type="term" value="F:hydrolase activity"/>
    <property type="evidence" value="ECO:0007669"/>
    <property type="project" value="UniProtKB-KW"/>
</dbReference>
<keyword evidence="5" id="KW-0479">Metal-binding</keyword>
<dbReference type="InterPro" id="IPR027806">
    <property type="entry name" value="HARBI1_dom"/>
</dbReference>
<evidence type="ECO:0000256" key="2">
    <source>
        <dbReference type="ARBA" id="ARBA00004123"/>
    </source>
</evidence>
<keyword evidence="7" id="KW-0539">Nucleus</keyword>
<keyword evidence="6" id="KW-0378">Hydrolase</keyword>
<dbReference type="GO" id="GO:0005634">
    <property type="term" value="C:nucleus"/>
    <property type="evidence" value="ECO:0007669"/>
    <property type="project" value="UniProtKB-SubCell"/>
</dbReference>
<gene>
    <name evidence="9" type="primary">GLEAN_10492</name>
    <name evidence="9" type="ORF">TcasGA2_TC010492</name>
</gene>
<dbReference type="eggNOG" id="KOG4585">
    <property type="taxonomic scope" value="Eukaryota"/>
</dbReference>
<evidence type="ECO:0000313" key="10">
    <source>
        <dbReference type="Proteomes" id="UP000007266"/>
    </source>
</evidence>
<proteinExistence type="inferred from homology"/>
<comment type="cofactor">
    <cofactor evidence="1">
        <name>a divalent metal cation</name>
        <dbReference type="ChEBI" id="CHEBI:60240"/>
    </cofactor>
</comment>
<protein>
    <submittedName>
        <fullName evidence="9">Nuclease HARBI1-like Protein</fullName>
    </submittedName>
</protein>
<dbReference type="HOGENOM" id="CLU_018552_3_1_1"/>
<evidence type="ECO:0000256" key="1">
    <source>
        <dbReference type="ARBA" id="ARBA00001968"/>
    </source>
</evidence>
<dbReference type="PANTHER" id="PTHR22930">
    <property type="match status" value="1"/>
</dbReference>
<evidence type="ECO:0000256" key="7">
    <source>
        <dbReference type="ARBA" id="ARBA00023242"/>
    </source>
</evidence>
<dbReference type="PhylomeDB" id="D6WE71"/>
<keyword evidence="4" id="KW-0540">Nuclease</keyword>
<reference evidence="9 10" key="1">
    <citation type="journal article" date="2008" name="Nature">
        <title>The genome of the model beetle and pest Tribolium castaneum.</title>
        <authorList>
            <consortium name="Tribolium Genome Sequencing Consortium"/>
            <person name="Richards S."/>
            <person name="Gibbs R.A."/>
            <person name="Weinstock G.M."/>
            <person name="Brown S.J."/>
            <person name="Denell R."/>
            <person name="Beeman R.W."/>
            <person name="Gibbs R."/>
            <person name="Beeman R.W."/>
            <person name="Brown S.J."/>
            <person name="Bucher G."/>
            <person name="Friedrich M."/>
            <person name="Grimmelikhuijzen C.J."/>
            <person name="Klingler M."/>
            <person name="Lorenzen M."/>
            <person name="Richards S."/>
            <person name="Roth S."/>
            <person name="Schroder R."/>
            <person name="Tautz D."/>
            <person name="Zdobnov E.M."/>
            <person name="Muzny D."/>
            <person name="Gibbs R.A."/>
            <person name="Weinstock G.M."/>
            <person name="Attaway T."/>
            <person name="Bell S."/>
            <person name="Buhay C.J."/>
            <person name="Chandrabose M.N."/>
            <person name="Chavez D."/>
            <person name="Clerk-Blankenburg K.P."/>
            <person name="Cree A."/>
            <person name="Dao M."/>
            <person name="Davis C."/>
            <person name="Chacko J."/>
            <person name="Dinh H."/>
            <person name="Dugan-Rocha S."/>
            <person name="Fowler G."/>
            <person name="Garner T.T."/>
            <person name="Garnes J."/>
            <person name="Gnirke A."/>
            <person name="Hawes A."/>
            <person name="Hernandez J."/>
            <person name="Hines S."/>
            <person name="Holder M."/>
            <person name="Hume J."/>
            <person name="Jhangiani S.N."/>
            <person name="Joshi V."/>
            <person name="Khan Z.M."/>
            <person name="Jackson L."/>
            <person name="Kovar C."/>
            <person name="Kowis A."/>
            <person name="Lee S."/>
            <person name="Lewis L.R."/>
            <person name="Margolis J."/>
            <person name="Morgan M."/>
            <person name="Nazareth L.V."/>
            <person name="Nguyen N."/>
            <person name="Okwuonu G."/>
            <person name="Parker D."/>
            <person name="Richards S."/>
            <person name="Ruiz S.J."/>
            <person name="Santibanez J."/>
            <person name="Savard J."/>
            <person name="Scherer S.E."/>
            <person name="Schneider B."/>
            <person name="Sodergren E."/>
            <person name="Tautz D."/>
            <person name="Vattahil S."/>
            <person name="Villasana D."/>
            <person name="White C.S."/>
            <person name="Wright R."/>
            <person name="Park Y."/>
            <person name="Beeman R.W."/>
            <person name="Lord J."/>
            <person name="Oppert B."/>
            <person name="Lorenzen M."/>
            <person name="Brown S."/>
            <person name="Wang L."/>
            <person name="Savard J."/>
            <person name="Tautz D."/>
            <person name="Richards S."/>
            <person name="Weinstock G."/>
            <person name="Gibbs R.A."/>
            <person name="Liu Y."/>
            <person name="Worley K."/>
            <person name="Weinstock G."/>
            <person name="Elsik C.G."/>
            <person name="Reese J.T."/>
            <person name="Elhaik E."/>
            <person name="Landan G."/>
            <person name="Graur D."/>
            <person name="Arensburger P."/>
            <person name="Atkinson P."/>
            <person name="Beeman R.W."/>
            <person name="Beidler J."/>
            <person name="Brown S.J."/>
            <person name="Demuth J.P."/>
            <person name="Drury D.W."/>
            <person name="Du Y.Z."/>
            <person name="Fujiwara H."/>
            <person name="Lorenzen M."/>
            <person name="Maselli V."/>
            <person name="Osanai M."/>
            <person name="Park Y."/>
            <person name="Robertson H.M."/>
            <person name="Tu Z."/>
            <person name="Wang J.J."/>
            <person name="Wang S."/>
            <person name="Richards S."/>
            <person name="Song H."/>
            <person name="Zhang L."/>
            <person name="Sodergren E."/>
            <person name="Werner D."/>
            <person name="Stanke M."/>
            <person name="Morgenstern B."/>
            <person name="Solovyev V."/>
            <person name="Kosarev P."/>
            <person name="Brown G."/>
            <person name="Chen H.C."/>
            <person name="Ermolaeva O."/>
            <person name="Hlavina W."/>
            <person name="Kapustin Y."/>
            <person name="Kiryutin B."/>
            <person name="Kitts P."/>
            <person name="Maglott D."/>
            <person name="Pruitt K."/>
            <person name="Sapojnikov V."/>
            <person name="Souvorov A."/>
            <person name="Mackey A.J."/>
            <person name="Waterhouse R.M."/>
            <person name="Wyder S."/>
            <person name="Zdobnov E.M."/>
            <person name="Zdobnov E.M."/>
            <person name="Wyder S."/>
            <person name="Kriventseva E.V."/>
            <person name="Kadowaki T."/>
            <person name="Bork P."/>
            <person name="Aranda M."/>
            <person name="Bao R."/>
            <person name="Beermann A."/>
            <person name="Berns N."/>
            <person name="Bolognesi R."/>
            <person name="Bonneton F."/>
            <person name="Bopp D."/>
            <person name="Brown S.J."/>
            <person name="Bucher G."/>
            <person name="Butts T."/>
            <person name="Chaumot A."/>
            <person name="Denell R.E."/>
            <person name="Ferrier D.E."/>
            <person name="Friedrich M."/>
            <person name="Gordon C.M."/>
            <person name="Jindra M."/>
            <person name="Klingler M."/>
            <person name="Lan Q."/>
            <person name="Lattorff H.M."/>
            <person name="Laudet V."/>
            <person name="von Levetsow C."/>
            <person name="Liu Z."/>
            <person name="Lutz R."/>
            <person name="Lynch J.A."/>
            <person name="da Fonseca R.N."/>
            <person name="Posnien N."/>
            <person name="Reuter R."/>
            <person name="Roth S."/>
            <person name="Savard J."/>
            <person name="Schinko J.B."/>
            <person name="Schmitt C."/>
            <person name="Schoppmeier M."/>
            <person name="Schroder R."/>
            <person name="Shippy T.D."/>
            <person name="Simonnet F."/>
            <person name="Marques-Souza H."/>
            <person name="Tautz D."/>
            <person name="Tomoyasu Y."/>
            <person name="Trauner J."/>
            <person name="Van der Zee M."/>
            <person name="Vervoort M."/>
            <person name="Wittkopp N."/>
            <person name="Wimmer E.A."/>
            <person name="Yang X."/>
            <person name="Jones A.K."/>
            <person name="Sattelle D.B."/>
            <person name="Ebert P.R."/>
            <person name="Nelson D."/>
            <person name="Scott J.G."/>
            <person name="Beeman R.W."/>
            <person name="Muthukrishnan S."/>
            <person name="Kramer K.J."/>
            <person name="Arakane Y."/>
            <person name="Beeman R.W."/>
            <person name="Zhu Q."/>
            <person name="Hogenkamp D."/>
            <person name="Dixit R."/>
            <person name="Oppert B."/>
            <person name="Jiang H."/>
            <person name="Zou Z."/>
            <person name="Marshall J."/>
            <person name="Elpidina E."/>
            <person name="Vinokurov K."/>
            <person name="Oppert C."/>
            <person name="Zou Z."/>
            <person name="Evans J."/>
            <person name="Lu Z."/>
            <person name="Zhao P."/>
            <person name="Sumathipala N."/>
            <person name="Altincicek B."/>
            <person name="Vilcinskas A."/>
            <person name="Williams M."/>
            <person name="Hultmark D."/>
            <person name="Hetru C."/>
            <person name="Jiang H."/>
            <person name="Grimmelikhuijzen C.J."/>
            <person name="Hauser F."/>
            <person name="Cazzamali G."/>
            <person name="Williamson M."/>
            <person name="Park Y."/>
            <person name="Li B."/>
            <person name="Tanaka Y."/>
            <person name="Predel R."/>
            <person name="Neupert S."/>
            <person name="Schachtner J."/>
            <person name="Verleyen P."/>
            <person name="Raible F."/>
            <person name="Bork P."/>
            <person name="Friedrich M."/>
            <person name="Walden K.K."/>
            <person name="Robertson H.M."/>
            <person name="Angeli S."/>
            <person name="Foret S."/>
            <person name="Bucher G."/>
            <person name="Schuetz S."/>
            <person name="Maleszka R."/>
            <person name="Wimmer E.A."/>
            <person name="Beeman R.W."/>
            <person name="Lorenzen M."/>
            <person name="Tomoyasu Y."/>
            <person name="Miller S.C."/>
            <person name="Grossmann D."/>
            <person name="Bucher G."/>
        </authorList>
    </citation>
    <scope>NUCLEOTIDE SEQUENCE [LARGE SCALE GENOMIC DNA]</scope>
    <source>
        <strain evidence="9 10">Georgia GA2</strain>
    </source>
</reference>
<comment type="similarity">
    <text evidence="3">Belongs to the HARBI1 family.</text>
</comment>
<sequence>MSRTTFEIVVNHIGHSHLFHKRDKELGGRKQIGPEKALLVTLWTLATPDSYRSIGERFGIAKSSVYFCLQTVINVILHELTHRFIKWPTEDETVYVANRFAKYGLPKVIGVIDGCHIPIKKPVENSIDYFNRKKFYSMVLQGVCKPDLTFIDCDIRWPGSVHDGRVLRTSDIYPIAEQLCRPNYYVIGDSAYPLKKWLITPYRNNGHLLPQQVYFNRMLAKTRVVIENTFALLKGRFRRLKDYLDRDKPEDIIQTVMAACTLHNICLVEGEDEVEQYILEGRDDDHAIPMVALYNQNDNEAAERRDELCRTMWHNNNIL</sequence>
<evidence type="ECO:0000259" key="8">
    <source>
        <dbReference type="Pfam" id="PF13359"/>
    </source>
</evidence>
<dbReference type="OrthoDB" id="6773865at2759"/>
<dbReference type="PANTHER" id="PTHR22930:SF85">
    <property type="entry name" value="GH03217P-RELATED"/>
    <property type="match status" value="1"/>
</dbReference>
<comment type="subcellular location">
    <subcellularLocation>
        <location evidence="2">Nucleus</location>
    </subcellularLocation>
</comment>
<dbReference type="AlphaFoldDB" id="D6WE71"/>
<dbReference type="InterPro" id="IPR045249">
    <property type="entry name" value="HARBI1-like"/>
</dbReference>
<dbReference type="GO" id="GO:0004518">
    <property type="term" value="F:nuclease activity"/>
    <property type="evidence" value="ECO:0007669"/>
    <property type="project" value="UniProtKB-KW"/>
</dbReference>
<keyword evidence="10" id="KW-1185">Reference proteome</keyword>
<feature type="domain" description="DDE Tnp4" evidence="8">
    <location>
        <begin position="112"/>
        <end position="264"/>
    </location>
</feature>
<dbReference type="GO" id="GO:0046872">
    <property type="term" value="F:metal ion binding"/>
    <property type="evidence" value="ECO:0007669"/>
    <property type="project" value="UniProtKB-KW"/>
</dbReference>
<dbReference type="Proteomes" id="UP000007266">
    <property type="component" value="Linkage group 3"/>
</dbReference>
<evidence type="ECO:0000256" key="3">
    <source>
        <dbReference type="ARBA" id="ARBA00006958"/>
    </source>
</evidence>
<accession>D6WE71</accession>